<dbReference type="InterPro" id="IPR002059">
    <property type="entry name" value="CSP_DNA-bd"/>
</dbReference>
<dbReference type="SUPFAM" id="SSF50249">
    <property type="entry name" value="Nucleic acid-binding proteins"/>
    <property type="match status" value="1"/>
</dbReference>
<dbReference type="InterPro" id="IPR011129">
    <property type="entry name" value="CSD"/>
</dbReference>
<evidence type="ECO:0000259" key="3">
    <source>
        <dbReference type="PROSITE" id="PS51857"/>
    </source>
</evidence>
<dbReference type="EMBL" id="JBHRST010000001">
    <property type="protein sequence ID" value="MFC3096240.1"/>
    <property type="molecule type" value="Genomic_DNA"/>
</dbReference>
<dbReference type="SMART" id="SM00357">
    <property type="entry name" value="CSP"/>
    <property type="match status" value="1"/>
</dbReference>
<dbReference type="Gene3D" id="2.40.50.140">
    <property type="entry name" value="Nucleic acid-binding proteins"/>
    <property type="match status" value="1"/>
</dbReference>
<protein>
    <submittedName>
        <fullName evidence="4">Cold-shock protein</fullName>
    </submittedName>
</protein>
<accession>A0ABV7E464</accession>
<dbReference type="InterPro" id="IPR012156">
    <property type="entry name" value="Cold_shock_CspA"/>
</dbReference>
<dbReference type="Pfam" id="PF00313">
    <property type="entry name" value="CSD"/>
    <property type="match status" value="1"/>
</dbReference>
<dbReference type="InterPro" id="IPR012340">
    <property type="entry name" value="NA-bd_OB-fold"/>
</dbReference>
<evidence type="ECO:0000256" key="1">
    <source>
        <dbReference type="ARBA" id="ARBA00004496"/>
    </source>
</evidence>
<feature type="domain" description="CSD" evidence="3">
    <location>
        <begin position="1"/>
        <end position="67"/>
    </location>
</feature>
<name>A0ABV7E464_9SPHN</name>
<dbReference type="RefSeq" id="WP_336924742.1">
    <property type="nucleotide sequence ID" value="NZ_JBANRO010000002.1"/>
</dbReference>
<dbReference type="PROSITE" id="PS51857">
    <property type="entry name" value="CSD_2"/>
    <property type="match status" value="1"/>
</dbReference>
<evidence type="ECO:0000256" key="2">
    <source>
        <dbReference type="ARBA" id="ARBA00022490"/>
    </source>
</evidence>
<evidence type="ECO:0000313" key="4">
    <source>
        <dbReference type="EMBL" id="MFC3096240.1"/>
    </source>
</evidence>
<proteinExistence type="predicted"/>
<reference evidence="5" key="1">
    <citation type="journal article" date="2019" name="Int. J. Syst. Evol. Microbiol.">
        <title>The Global Catalogue of Microorganisms (GCM) 10K type strain sequencing project: providing services to taxonomists for standard genome sequencing and annotation.</title>
        <authorList>
            <consortium name="The Broad Institute Genomics Platform"/>
            <consortium name="The Broad Institute Genome Sequencing Center for Infectious Disease"/>
            <person name="Wu L."/>
            <person name="Ma J."/>
        </authorList>
    </citation>
    <scope>NUCLEOTIDE SEQUENCE [LARGE SCALE GENOMIC DNA]</scope>
    <source>
        <strain evidence="5">KCTC 52607</strain>
    </source>
</reference>
<organism evidence="4 5">
    <name type="scientific">Alteraurantiacibacter palmitatis</name>
    <dbReference type="NCBI Taxonomy" id="2054628"/>
    <lineage>
        <taxon>Bacteria</taxon>
        <taxon>Pseudomonadati</taxon>
        <taxon>Pseudomonadota</taxon>
        <taxon>Alphaproteobacteria</taxon>
        <taxon>Sphingomonadales</taxon>
        <taxon>Erythrobacteraceae</taxon>
        <taxon>Alteraurantiacibacter</taxon>
    </lineage>
</organism>
<comment type="subcellular location">
    <subcellularLocation>
        <location evidence="1">Cytoplasm</location>
    </subcellularLocation>
</comment>
<gene>
    <name evidence="4" type="ORF">ACFODU_00305</name>
</gene>
<dbReference type="CDD" id="cd04458">
    <property type="entry name" value="CSP_CDS"/>
    <property type="match status" value="1"/>
</dbReference>
<evidence type="ECO:0000313" key="5">
    <source>
        <dbReference type="Proteomes" id="UP001595456"/>
    </source>
</evidence>
<keyword evidence="2" id="KW-0963">Cytoplasm</keyword>
<dbReference type="Proteomes" id="UP001595456">
    <property type="component" value="Unassembled WGS sequence"/>
</dbReference>
<dbReference type="InterPro" id="IPR050181">
    <property type="entry name" value="Cold_shock_domain"/>
</dbReference>
<sequence>MTTGTVKFVGPDGGWGFISRDDKQPKVFVHISEVQAAGRDGIVKGQRWAFDLVTGPDGRMSATNLNPIIE</sequence>
<dbReference type="PRINTS" id="PR00050">
    <property type="entry name" value="COLDSHOCK"/>
</dbReference>
<dbReference type="PIRSF" id="PIRSF002599">
    <property type="entry name" value="Cold_shock_A"/>
    <property type="match status" value="1"/>
</dbReference>
<comment type="caution">
    <text evidence="4">The sequence shown here is derived from an EMBL/GenBank/DDBJ whole genome shotgun (WGS) entry which is preliminary data.</text>
</comment>
<dbReference type="PANTHER" id="PTHR11544">
    <property type="entry name" value="COLD SHOCK DOMAIN CONTAINING PROTEINS"/>
    <property type="match status" value="1"/>
</dbReference>
<keyword evidence="5" id="KW-1185">Reference proteome</keyword>